<feature type="chain" id="PRO_5047029957" evidence="1">
    <location>
        <begin position="24"/>
        <end position="309"/>
    </location>
</feature>
<sequence>MRFAMPRRARLLASVVTAGLLLAGCGAGNGRPGAAAIVGDASVPVSEVQSWFDGVLRKEPQLAPQLREQGQLDELGRRVASQLVLQRLTDRAARDEHLAVAEQQVTDLINGMGGPEAATAGKIYTADDVREVARAQLLAGELGRRYYDRLGITFDYTQATNRREAETKARRMAGGQDQAAALVDADRRAGTPAAAGQRLRATDSAQLAAGTPLFGAAPGTVLAFEPQPNAGQWLVVRIRERRTDEPPVRGAADDRTLQEFGTRLLGFTADRVGVRLSPRYGTWDPIRLAAAPNSGEVSGFRITERSAAS</sequence>
<protein>
    <submittedName>
        <fullName evidence="2">SurA N-terminal domain-containing protein</fullName>
    </submittedName>
</protein>
<accession>A0ABW3FME9</accession>
<gene>
    <name evidence="2" type="ORF">ACFQ16_05250</name>
</gene>
<dbReference type="Proteomes" id="UP001597018">
    <property type="component" value="Unassembled WGS sequence"/>
</dbReference>
<evidence type="ECO:0000313" key="3">
    <source>
        <dbReference type="Proteomes" id="UP001597018"/>
    </source>
</evidence>
<organism evidence="2 3">
    <name type="scientific">Saccharopolyspora rosea</name>
    <dbReference type="NCBI Taxonomy" id="524884"/>
    <lineage>
        <taxon>Bacteria</taxon>
        <taxon>Bacillati</taxon>
        <taxon>Actinomycetota</taxon>
        <taxon>Actinomycetes</taxon>
        <taxon>Pseudonocardiales</taxon>
        <taxon>Pseudonocardiaceae</taxon>
        <taxon>Saccharopolyspora</taxon>
    </lineage>
</organism>
<proteinExistence type="predicted"/>
<dbReference type="EMBL" id="JBHTIW010000002">
    <property type="protein sequence ID" value="MFD0919144.1"/>
    <property type="molecule type" value="Genomic_DNA"/>
</dbReference>
<evidence type="ECO:0000256" key="1">
    <source>
        <dbReference type="SAM" id="SignalP"/>
    </source>
</evidence>
<comment type="caution">
    <text evidence="2">The sequence shown here is derived from an EMBL/GenBank/DDBJ whole genome shotgun (WGS) entry which is preliminary data.</text>
</comment>
<dbReference type="InterPro" id="IPR027304">
    <property type="entry name" value="Trigger_fact/SurA_dom_sf"/>
</dbReference>
<feature type="signal peptide" evidence="1">
    <location>
        <begin position="1"/>
        <end position="23"/>
    </location>
</feature>
<evidence type="ECO:0000313" key="2">
    <source>
        <dbReference type="EMBL" id="MFD0919144.1"/>
    </source>
</evidence>
<keyword evidence="1" id="KW-0732">Signal</keyword>
<dbReference type="Gene3D" id="1.10.4030.10">
    <property type="entry name" value="Porin chaperone SurA, peptide-binding domain"/>
    <property type="match status" value="1"/>
</dbReference>
<dbReference type="SUPFAM" id="SSF109998">
    <property type="entry name" value="Triger factor/SurA peptide-binding domain-like"/>
    <property type="match status" value="1"/>
</dbReference>
<name>A0ABW3FME9_9PSEU</name>
<dbReference type="PROSITE" id="PS51257">
    <property type="entry name" value="PROKAR_LIPOPROTEIN"/>
    <property type="match status" value="1"/>
</dbReference>
<dbReference type="RefSeq" id="WP_263250977.1">
    <property type="nucleotide sequence ID" value="NZ_BAABLT010000033.1"/>
</dbReference>
<dbReference type="Pfam" id="PF13624">
    <property type="entry name" value="SurA_N_3"/>
    <property type="match status" value="1"/>
</dbReference>
<reference evidence="3" key="1">
    <citation type="journal article" date="2019" name="Int. J. Syst. Evol. Microbiol.">
        <title>The Global Catalogue of Microorganisms (GCM) 10K type strain sequencing project: providing services to taxonomists for standard genome sequencing and annotation.</title>
        <authorList>
            <consortium name="The Broad Institute Genomics Platform"/>
            <consortium name="The Broad Institute Genome Sequencing Center for Infectious Disease"/>
            <person name="Wu L."/>
            <person name="Ma J."/>
        </authorList>
    </citation>
    <scope>NUCLEOTIDE SEQUENCE [LARGE SCALE GENOMIC DNA]</scope>
    <source>
        <strain evidence="3">CCUG 56401</strain>
    </source>
</reference>
<keyword evidence="3" id="KW-1185">Reference proteome</keyword>